<proteinExistence type="predicted"/>
<feature type="region of interest" description="Disordered" evidence="6">
    <location>
        <begin position="2686"/>
        <end position="2744"/>
    </location>
</feature>
<dbReference type="SUPFAM" id="SSF48371">
    <property type="entry name" value="ARM repeat"/>
    <property type="match status" value="2"/>
</dbReference>
<dbReference type="Pfam" id="PF13899">
    <property type="entry name" value="Thioredoxin_7"/>
    <property type="match status" value="1"/>
</dbReference>
<dbReference type="Pfam" id="PF13001">
    <property type="entry name" value="ECM29_N"/>
    <property type="match status" value="1"/>
</dbReference>
<evidence type="ECO:0000256" key="2">
    <source>
        <dbReference type="ARBA" id="ARBA00022490"/>
    </source>
</evidence>
<dbReference type="InterPro" id="IPR055443">
    <property type="entry name" value="HEAT_ECM29"/>
</dbReference>
<reference evidence="8" key="1">
    <citation type="journal article" date="2021" name="Mol. Plant Microbe Interact.">
        <title>Complete Genome Sequence of the Plant-Pathogenic Fungus Colletotrichum lupini.</title>
        <authorList>
            <person name="Baroncelli R."/>
            <person name="Pensec F."/>
            <person name="Da Lio D."/>
            <person name="Boufleur T."/>
            <person name="Vicente I."/>
            <person name="Sarrocco S."/>
            <person name="Picot A."/>
            <person name="Baraldi E."/>
            <person name="Sukno S."/>
            <person name="Thon M."/>
            <person name="Le Floch G."/>
        </authorList>
    </citation>
    <scope>NUCLEOTIDE SEQUENCE</scope>
    <source>
        <strain evidence="8">IMI 504893</strain>
    </source>
</reference>
<evidence type="ECO:0000256" key="3">
    <source>
        <dbReference type="ARBA" id="ARBA00022737"/>
    </source>
</evidence>
<dbReference type="KEGG" id="clup:CLUP02_11658"/>
<keyword evidence="2" id="KW-0963">Cytoplasm</keyword>
<gene>
    <name evidence="8" type="ORF">CLUP02_11658</name>
</gene>
<feature type="region of interest" description="Disordered" evidence="6">
    <location>
        <begin position="2322"/>
        <end position="2365"/>
    </location>
</feature>
<dbReference type="CDD" id="cd02958">
    <property type="entry name" value="UAS"/>
    <property type="match status" value="1"/>
</dbReference>
<feature type="compositionally biased region" description="Low complexity" evidence="6">
    <location>
        <begin position="2328"/>
        <end position="2344"/>
    </location>
</feature>
<dbReference type="InterPro" id="IPR011989">
    <property type="entry name" value="ARM-like"/>
</dbReference>
<dbReference type="CDD" id="cd01767">
    <property type="entry name" value="UBX"/>
    <property type="match status" value="1"/>
</dbReference>
<dbReference type="InterPro" id="IPR006577">
    <property type="entry name" value="UAS"/>
</dbReference>
<dbReference type="InterPro" id="IPR016024">
    <property type="entry name" value="ARM-type_fold"/>
</dbReference>
<protein>
    <submittedName>
        <fullName evidence="8">Proteasome component ECM29</fullName>
    </submittedName>
</protein>
<dbReference type="GO" id="GO:0000502">
    <property type="term" value="C:proteasome complex"/>
    <property type="evidence" value="ECO:0007669"/>
    <property type="project" value="UniProtKB-KW"/>
</dbReference>
<keyword evidence="3" id="KW-0677">Repeat</keyword>
<dbReference type="Pfam" id="PF23731">
    <property type="entry name" value="ARM_ECM29_C"/>
    <property type="match status" value="1"/>
</dbReference>
<dbReference type="GO" id="GO:0005737">
    <property type="term" value="C:cytoplasm"/>
    <property type="evidence" value="ECO:0007669"/>
    <property type="project" value="UniProtKB-SubCell"/>
</dbReference>
<feature type="compositionally biased region" description="Low complexity" evidence="6">
    <location>
        <begin position="2493"/>
        <end position="2503"/>
    </location>
</feature>
<dbReference type="Pfam" id="PF24492">
    <property type="entry name" value="HEAT_ECM29"/>
    <property type="match status" value="1"/>
</dbReference>
<dbReference type="SUPFAM" id="SSF54236">
    <property type="entry name" value="Ubiquitin-like"/>
    <property type="match status" value="1"/>
</dbReference>
<dbReference type="InterPro" id="IPR029071">
    <property type="entry name" value="Ubiquitin-like_domsf"/>
</dbReference>
<feature type="compositionally biased region" description="Low complexity" evidence="6">
    <location>
        <begin position="2686"/>
        <end position="2697"/>
    </location>
</feature>
<evidence type="ECO:0000313" key="9">
    <source>
        <dbReference type="Proteomes" id="UP000830671"/>
    </source>
</evidence>
<dbReference type="Pfam" id="PF00789">
    <property type="entry name" value="UBX"/>
    <property type="match status" value="1"/>
</dbReference>
<evidence type="ECO:0000256" key="1">
    <source>
        <dbReference type="ARBA" id="ARBA00004496"/>
    </source>
</evidence>
<dbReference type="PANTHER" id="PTHR23346:SF19">
    <property type="entry name" value="PROTEASOME ADAPTER AND SCAFFOLD PROTEIN ECM29"/>
    <property type="match status" value="1"/>
</dbReference>
<dbReference type="GO" id="GO:0036503">
    <property type="term" value="P:ERAD pathway"/>
    <property type="evidence" value="ECO:0007669"/>
    <property type="project" value="TreeGrafter"/>
</dbReference>
<dbReference type="SUPFAM" id="SSF52833">
    <property type="entry name" value="Thioredoxin-like"/>
    <property type="match status" value="1"/>
</dbReference>
<dbReference type="RefSeq" id="XP_049147770.1">
    <property type="nucleotide sequence ID" value="XM_049290625.1"/>
</dbReference>
<dbReference type="InterPro" id="IPR036249">
    <property type="entry name" value="Thioredoxin-like_sf"/>
</dbReference>
<dbReference type="SMART" id="SM00594">
    <property type="entry name" value="UAS"/>
    <property type="match status" value="1"/>
</dbReference>
<dbReference type="PANTHER" id="PTHR23346">
    <property type="entry name" value="TRANSLATIONAL ACTIVATOR GCN1-RELATED"/>
    <property type="match status" value="1"/>
</dbReference>
<dbReference type="Proteomes" id="UP000830671">
    <property type="component" value="Chromosome 6"/>
</dbReference>
<keyword evidence="4 8" id="KW-0647">Proteasome</keyword>
<accession>A0A9Q8SZ21</accession>
<evidence type="ECO:0000256" key="4">
    <source>
        <dbReference type="ARBA" id="ARBA00022942"/>
    </source>
</evidence>
<dbReference type="GO" id="GO:0005634">
    <property type="term" value="C:nucleus"/>
    <property type="evidence" value="ECO:0007669"/>
    <property type="project" value="TreeGrafter"/>
</dbReference>
<dbReference type="GO" id="GO:0043248">
    <property type="term" value="P:proteasome assembly"/>
    <property type="evidence" value="ECO:0007669"/>
    <property type="project" value="InterPro"/>
</dbReference>
<dbReference type="EMBL" id="CP019478">
    <property type="protein sequence ID" value="UQC86158.1"/>
    <property type="molecule type" value="Genomic_DNA"/>
</dbReference>
<comment type="subcellular location">
    <subcellularLocation>
        <location evidence="1">Cytoplasm</location>
    </subcellularLocation>
</comment>
<dbReference type="Gene3D" id="1.25.10.10">
    <property type="entry name" value="Leucine-rich Repeat Variant"/>
    <property type="match status" value="1"/>
</dbReference>
<feature type="domain" description="UBX" evidence="7">
    <location>
        <begin position="2760"/>
        <end position="2838"/>
    </location>
</feature>
<name>A0A9Q8SZ21_9PEZI</name>
<feature type="compositionally biased region" description="Gly residues" evidence="6">
    <location>
        <begin position="2414"/>
        <end position="2430"/>
    </location>
</feature>
<dbReference type="PROSITE" id="PS50033">
    <property type="entry name" value="UBX"/>
    <property type="match status" value="1"/>
</dbReference>
<evidence type="ECO:0000256" key="5">
    <source>
        <dbReference type="SAM" id="Coils"/>
    </source>
</evidence>
<keyword evidence="5" id="KW-0175">Coiled coil</keyword>
<dbReference type="Gene3D" id="3.10.20.90">
    <property type="entry name" value="Phosphatidylinositol 3-kinase Catalytic Subunit, Chain A, domain 1"/>
    <property type="match status" value="1"/>
</dbReference>
<sequence>MGRALALNTTRNQNRTFVSVSESLENISGVYSLNRFRSKHWPHCGGGKLPPPTVSPPVPFRFLWNFWNHSDTKLNQLRQPEATSTLPTAHVRYIYIFFKMSGESPEAKEKRLVGTVQIRLLEASNNETKLNELLGKYLCALLLKAKSDYPAVITFAGKLKGLIIHPSIILPVEKLIDQYQEVDSPILRVLDISFIQHSILRLDDYERRHLFPKVAKGISSPNHAATQSSMFNVLLKIIPDIQVPSRGSEEDAVLREASGLSKDADALFVARWLGKVLLLRIPGGSNPTRQDFERMNPALLAADLDFLKPEQRDTAAAFQNMQALRRKIAQLLASGAFKDEERLLPALSAAASPDYQVSQAGEDILKRITIDFEKASVIEELYNAHARLPAPHRIKILPLLSKSKLATTMQDNIMNVVTLDFGTETSSIAPAHLQAASGLERTRLHKALFYFLNWCANIGPTQAPFTIGPKLIDKMRTYVEDQGWPVSRTLTADEEKLRSMAYDLLGVLGAGSASSTQDKLHLVGWLFRSMSEDPTVEAVSAIEGSLSGLTRSFDPKTVSGDGRGSGMISLISLLLHYMNLPEENPAVRSARFSAVKWANQTIASWDVRGRWIDILAIAGRKSERTEVVEEGRKGLDPWTYRDAEAHKMPDWIQLMTYFFCDKISDEISSDEWSSSAPPKLDFDDDRTMQNFQGEKMMAYSVAVEYVKRALFVAALPDFPLVPDWSSQLDTLVRNDVKTRETIRAYFRSVEPEYIGLFIKICFDGVRYLKNLDGTDRVVESCLKSMVDVASLAPAGTINYIAPSAWVLQKCIASNNRHTRAAAAQAVGILLPHPLNKVDLAIPEAAPHQTRNENVQKFLRDLKAMIWGWEKHVGAVANGVEGALQAFGHIFSRAVYYGLPIPIDVHLPARMLMDKSRHGPTLENAILECYGELWTAGLSQYIPDNVNNLTADYVIERLTENANAGSDKSIFALGRLALAFNEPNEEATPEDGLLYPSSKTSGIDSVLKSLFGLHARKETEIQFTVGEAITAAIACWESDFVKLSMNVDCTDGPWRKGKRSQRITAVLDKLFRDCKTTKPSLLKASGIWLFCVVQYCGHLDEVQSRLREAQAAFMRLLSARDELVQETASRGLSLVYEKGDEGLKQDLVKDLVSAFTGNTTQIKVEDETELFEPGALPTGEGKSVTSYKDIVSLANEVGDQSLVYKFMSLATNAATWSTRSAFGRFGLSNILSESEVDPKLYPKLFRYRFDPNSNVQRSMDDIWKALVKNPNETIGEHFDAIMQDLLKNVLGKEWRVRQASCGAISDLISGQPFHKYEKYYAEIWTAALKVLDDVKGSVRESALKLCMGLTNTIVRQLEEGGSSSSAQAMLKQALRFLLSPSGLESGVDEVKMFSLKTIIDITKKGGPNLKPFIVDFIPPLLGLHSTIEPEQINYAYQKVSEDSRDQLDKLRARWVNQSPISEAIDNCLRQLDAEGMKQLAPKLEEIIKTAIGMPTKIACARLIGDLVMRHAVDFKPVSPKFMQIMEKQALDRNDEVSKGYARAAGYLMRIVPDASKERLVDKFTEFYFASEDEARRAKVSDVVLGVSKLAPDHFNALAAKFIPFTYMGMHDTDEYTRKCFDEVWNQHGGSSRTVARYVPEIVGFIKRGLEAPRWNLQHTAAFSIASMIKAVVASSDATGGQMSEANLKLIWPVLDKALALKTFPGKEKVLESFPQFVGKGKALWQNDSTIAAQQQKIAIREAKRNNEDYRPLAFKALWQFAEQRDDLDLLETISTIVSGPLDDFIDEDRMDVDSSGDATRKAAVNGIETVARGYNRKEIKENPSAVLKKIFELLKTYLDNAKFEGIKREVWYESVRDLMEAAPAPASSTPASNEKEVALAYLRSLDPESVDNGTEAQRTMRALAIGGVFKAIQRGVFGEGAAAAEERKSFVEMVKKALGAERSLEVQKHLKEILAELEKEADVFGREAAGYGSRAFLSTFDFAETIHRSKVGYVYIDGTGSELQARGYLSSPGAAASKPEYPFLEMAKPEAEAISSYLDVDRNGSPRQDESRDGPVHIVRARKKQAAILCVGCSSRQTSLCVAEYKPQGQPHEIEHLGGRGAVNHLIASTFHHFSETAQSRKDGSEARPAQHLPCASTRACTHLPLHAPGQARNTIPSSDQWRRKPTKPALPFLSQQEAEPEAIDFLSSCSFGNRRGLLHLTGPDNLDPKTNAPDGDLQLPLRPVPDSSTFGSRWGREKKQNIFRLIAGRYQLLKDISRSHARSQTLFSDLNSQAHTFAMDEDISNFVAITAASPEAARGFLEMTNNNLEQAIQLFFENPDIQSSFNQPSATSSTAPPVPSSTRPNVGRQDERGVIHIDSDDDGDTAMTVDDMDDNFGHDDSEIAANEQVAAIARSAQEEEDAAMAKRLQEELYGGGPGGGGGGAGIGGGQDDVRSPIARTTETLVGGYDGDDGMDMDTIIRAQMRQREAARAARAGGGNPFAHNLSIWDDDSPAAAQPAQPAATEGGTRAQRLAELFRPPYDIMSRLEWDEARQEGKDEKKWILVNLQDMSDFNCQALNRDIWKDAAIRRLLDDAFIFLQYDKDAMAAQQYINFYFHGTGHENPDNYPHVAIIDPRTGEQVKVWSGRPFPSASDFHAQLAEFLDRYSLAANSKNPVVDQAAPRPKTVDVDRMTEDEMLEMALQNSLAASNGGSSSSSKPKTSVFDPDALTKSDSSSGRGQGISPVEEAAGGITPPAEPAAAQSAWARIAGDKPHTEPENNPATTTRIQFRHPTGRVIRRFNLEDPVRRIYEWLKAEPLEGKEGIEVELKRMPQGQDLSDGLDTTIMEAGLKNGTVMIEFIED</sequence>
<dbReference type="CDD" id="cd14348">
    <property type="entry name" value="UBA_p47"/>
    <property type="match status" value="1"/>
</dbReference>
<feature type="coiled-coil region" evidence="5">
    <location>
        <begin position="1098"/>
        <end position="1125"/>
    </location>
</feature>
<dbReference type="Pfam" id="PF14555">
    <property type="entry name" value="UBA_4"/>
    <property type="match status" value="1"/>
</dbReference>
<dbReference type="SUPFAM" id="SSF46934">
    <property type="entry name" value="UBA-like"/>
    <property type="match status" value="1"/>
</dbReference>
<feature type="compositionally biased region" description="Basic and acidic residues" evidence="6">
    <location>
        <begin position="2348"/>
        <end position="2358"/>
    </location>
</feature>
<organism evidence="8 9">
    <name type="scientific">Colletotrichum lupini</name>
    <dbReference type="NCBI Taxonomy" id="145971"/>
    <lineage>
        <taxon>Eukaryota</taxon>
        <taxon>Fungi</taxon>
        <taxon>Dikarya</taxon>
        <taxon>Ascomycota</taxon>
        <taxon>Pezizomycotina</taxon>
        <taxon>Sordariomycetes</taxon>
        <taxon>Hypocreomycetidae</taxon>
        <taxon>Glomerellales</taxon>
        <taxon>Glomerellaceae</taxon>
        <taxon>Colletotrichum</taxon>
        <taxon>Colletotrichum acutatum species complex</taxon>
    </lineage>
</organism>
<evidence type="ECO:0000313" key="8">
    <source>
        <dbReference type="EMBL" id="UQC86158.1"/>
    </source>
</evidence>
<dbReference type="GO" id="GO:0060090">
    <property type="term" value="F:molecular adaptor activity"/>
    <property type="evidence" value="ECO:0007669"/>
    <property type="project" value="InterPro"/>
</dbReference>
<dbReference type="GeneID" id="73345635"/>
<keyword evidence="9" id="KW-1185">Reference proteome</keyword>
<dbReference type="InterPro" id="IPR024372">
    <property type="entry name" value="Ecm29_N"/>
</dbReference>
<evidence type="ECO:0000259" key="7">
    <source>
        <dbReference type="PROSITE" id="PS50033"/>
    </source>
</evidence>
<feature type="region of interest" description="Disordered" evidence="6">
    <location>
        <begin position="2414"/>
        <end position="2434"/>
    </location>
</feature>
<evidence type="ECO:0000256" key="6">
    <source>
        <dbReference type="SAM" id="MobiDB-lite"/>
    </source>
</evidence>
<dbReference type="InterPro" id="IPR009060">
    <property type="entry name" value="UBA-like_sf"/>
</dbReference>
<dbReference type="Gene3D" id="3.40.30.10">
    <property type="entry name" value="Glutaredoxin"/>
    <property type="match status" value="1"/>
</dbReference>
<dbReference type="Gene3D" id="1.10.8.10">
    <property type="entry name" value="DNA helicase RuvA subunit, C-terminal domain"/>
    <property type="match status" value="1"/>
</dbReference>
<dbReference type="InterPro" id="IPR001012">
    <property type="entry name" value="UBX_dom"/>
</dbReference>
<feature type="region of interest" description="Disordered" evidence="6">
    <location>
        <begin position="2471"/>
        <end position="2509"/>
    </location>
</feature>
<feature type="region of interest" description="Disordered" evidence="6">
    <location>
        <begin position="2202"/>
        <end position="2233"/>
    </location>
</feature>